<sequence>GSMSTHAWFMCHLCHIFPTSFVGNSMHAGGTTSVAAAGVPPSQIQVIGHWQPATWEHYVCKNLTLLQLLLFHGSHIHDLPFALI</sequence>
<dbReference type="HOGENOM" id="CLU_180947_0_0_1"/>
<protein>
    <submittedName>
        <fullName evidence="2">Uncharacterized protein</fullName>
    </submittedName>
</protein>
<evidence type="ECO:0000256" key="1">
    <source>
        <dbReference type="SAM" id="SignalP"/>
    </source>
</evidence>
<evidence type="ECO:0000313" key="3">
    <source>
        <dbReference type="Proteomes" id="UP000054538"/>
    </source>
</evidence>
<dbReference type="Proteomes" id="UP000054538">
    <property type="component" value="Unassembled WGS sequence"/>
</dbReference>
<dbReference type="AlphaFoldDB" id="A0A0D0DAP6"/>
<feature type="signal peptide" evidence="1">
    <location>
        <begin position="1"/>
        <end position="21"/>
    </location>
</feature>
<name>A0A0D0DAP6_9AGAM</name>
<keyword evidence="3" id="KW-1185">Reference proteome</keyword>
<accession>A0A0D0DAP6</accession>
<organism evidence="2 3">
    <name type="scientific">Paxillus rubicundulus Ve08.2h10</name>
    <dbReference type="NCBI Taxonomy" id="930991"/>
    <lineage>
        <taxon>Eukaryota</taxon>
        <taxon>Fungi</taxon>
        <taxon>Dikarya</taxon>
        <taxon>Basidiomycota</taxon>
        <taxon>Agaricomycotina</taxon>
        <taxon>Agaricomycetes</taxon>
        <taxon>Agaricomycetidae</taxon>
        <taxon>Boletales</taxon>
        <taxon>Paxilineae</taxon>
        <taxon>Paxillaceae</taxon>
        <taxon>Paxillus</taxon>
    </lineage>
</organism>
<reference evidence="3" key="2">
    <citation type="submission" date="2015-01" db="EMBL/GenBank/DDBJ databases">
        <title>Evolutionary Origins and Diversification of the Mycorrhizal Mutualists.</title>
        <authorList>
            <consortium name="DOE Joint Genome Institute"/>
            <consortium name="Mycorrhizal Genomics Consortium"/>
            <person name="Kohler A."/>
            <person name="Kuo A."/>
            <person name="Nagy L.G."/>
            <person name="Floudas D."/>
            <person name="Copeland A."/>
            <person name="Barry K.W."/>
            <person name="Cichocki N."/>
            <person name="Veneault-Fourrey C."/>
            <person name="LaButti K."/>
            <person name="Lindquist E.A."/>
            <person name="Lipzen A."/>
            <person name="Lundell T."/>
            <person name="Morin E."/>
            <person name="Murat C."/>
            <person name="Riley R."/>
            <person name="Ohm R."/>
            <person name="Sun H."/>
            <person name="Tunlid A."/>
            <person name="Henrissat B."/>
            <person name="Grigoriev I.V."/>
            <person name="Hibbett D.S."/>
            <person name="Martin F."/>
        </authorList>
    </citation>
    <scope>NUCLEOTIDE SEQUENCE [LARGE SCALE GENOMIC DNA]</scope>
    <source>
        <strain evidence="3">Ve08.2h10</strain>
    </source>
</reference>
<dbReference type="EMBL" id="KN825883">
    <property type="protein sequence ID" value="KIK81016.1"/>
    <property type="molecule type" value="Genomic_DNA"/>
</dbReference>
<keyword evidence="1" id="KW-0732">Signal</keyword>
<feature type="non-terminal residue" evidence="2">
    <location>
        <position position="1"/>
    </location>
</feature>
<proteinExistence type="predicted"/>
<reference evidence="2 3" key="1">
    <citation type="submission" date="2014-04" db="EMBL/GenBank/DDBJ databases">
        <authorList>
            <consortium name="DOE Joint Genome Institute"/>
            <person name="Kuo A."/>
            <person name="Kohler A."/>
            <person name="Jargeat P."/>
            <person name="Nagy L.G."/>
            <person name="Floudas D."/>
            <person name="Copeland A."/>
            <person name="Barry K.W."/>
            <person name="Cichocki N."/>
            <person name="Veneault-Fourrey C."/>
            <person name="LaButti K."/>
            <person name="Lindquist E.A."/>
            <person name="Lipzen A."/>
            <person name="Lundell T."/>
            <person name="Morin E."/>
            <person name="Murat C."/>
            <person name="Sun H."/>
            <person name="Tunlid A."/>
            <person name="Henrissat B."/>
            <person name="Grigoriev I.V."/>
            <person name="Hibbett D.S."/>
            <person name="Martin F."/>
            <person name="Nordberg H.P."/>
            <person name="Cantor M.N."/>
            <person name="Hua S.X."/>
        </authorList>
    </citation>
    <scope>NUCLEOTIDE SEQUENCE [LARGE SCALE GENOMIC DNA]</scope>
    <source>
        <strain evidence="2 3">Ve08.2h10</strain>
    </source>
</reference>
<gene>
    <name evidence="2" type="ORF">PAXRUDRAFT_157091</name>
</gene>
<dbReference type="STRING" id="930991.A0A0D0DAP6"/>
<dbReference type="InParanoid" id="A0A0D0DAP6"/>
<evidence type="ECO:0000313" key="2">
    <source>
        <dbReference type="EMBL" id="KIK81016.1"/>
    </source>
</evidence>
<feature type="chain" id="PRO_5002209025" evidence="1">
    <location>
        <begin position="22"/>
        <end position="84"/>
    </location>
</feature>